<dbReference type="Proteomes" id="UP001497457">
    <property type="component" value="Chromosome 17b"/>
</dbReference>
<dbReference type="EMBL" id="OZ075127">
    <property type="protein sequence ID" value="CAL4951710.1"/>
    <property type="molecule type" value="Genomic_DNA"/>
</dbReference>
<organism evidence="2 3">
    <name type="scientific">Urochloa decumbens</name>
    <dbReference type="NCBI Taxonomy" id="240449"/>
    <lineage>
        <taxon>Eukaryota</taxon>
        <taxon>Viridiplantae</taxon>
        <taxon>Streptophyta</taxon>
        <taxon>Embryophyta</taxon>
        <taxon>Tracheophyta</taxon>
        <taxon>Spermatophyta</taxon>
        <taxon>Magnoliopsida</taxon>
        <taxon>Liliopsida</taxon>
        <taxon>Poales</taxon>
        <taxon>Poaceae</taxon>
        <taxon>PACMAD clade</taxon>
        <taxon>Panicoideae</taxon>
        <taxon>Panicodae</taxon>
        <taxon>Paniceae</taxon>
        <taxon>Melinidinae</taxon>
        <taxon>Urochloa</taxon>
    </lineage>
</organism>
<dbReference type="InterPro" id="IPR010535">
    <property type="entry name" value="DUF1110"/>
</dbReference>
<dbReference type="Pfam" id="PF06533">
    <property type="entry name" value="DUF1110"/>
    <property type="match status" value="1"/>
</dbReference>
<dbReference type="PANTHER" id="PTHR35356:SF3">
    <property type="entry name" value="OS01G0156300 PROTEIN"/>
    <property type="match status" value="1"/>
</dbReference>
<reference evidence="3" key="1">
    <citation type="submission" date="2024-06" db="EMBL/GenBank/DDBJ databases">
        <authorList>
            <person name="Ryan C."/>
        </authorList>
    </citation>
    <scope>NUCLEOTIDE SEQUENCE [LARGE SCALE GENOMIC DNA]</scope>
</reference>
<name>A0ABC8YXN9_9POAL</name>
<sequence>MHIYEAPGGIARGRSHRRRALPGVPRPSLRRHHGGGAEILALRGATADPAAPFTPSPTSPTPTRRIGAPWPMGMLREAKVYAEGAYDTVGWSLDRLLAAHSLLEHPGLPGVDALLDAERGAAHGYLVVAENLAGVSSAYAYTALCFMFSELDLEF</sequence>
<evidence type="ECO:0000313" key="3">
    <source>
        <dbReference type="Proteomes" id="UP001497457"/>
    </source>
</evidence>
<evidence type="ECO:0000256" key="1">
    <source>
        <dbReference type="SAM" id="MobiDB-lite"/>
    </source>
</evidence>
<evidence type="ECO:0000313" key="2">
    <source>
        <dbReference type="EMBL" id="CAL4951710.1"/>
    </source>
</evidence>
<dbReference type="PANTHER" id="PTHR35356">
    <property type="entry name" value="OS01G0156300 PROTEIN-RELATED"/>
    <property type="match status" value="1"/>
</dbReference>
<keyword evidence="3" id="KW-1185">Reference proteome</keyword>
<gene>
    <name evidence="2" type="ORF">URODEC1_LOCUS39071</name>
</gene>
<reference evidence="2 3" key="2">
    <citation type="submission" date="2024-10" db="EMBL/GenBank/DDBJ databases">
        <authorList>
            <person name="Ryan C."/>
        </authorList>
    </citation>
    <scope>NUCLEOTIDE SEQUENCE [LARGE SCALE GENOMIC DNA]</scope>
</reference>
<accession>A0ABC8YXN9</accession>
<dbReference type="AlphaFoldDB" id="A0ABC8YXN9"/>
<feature type="region of interest" description="Disordered" evidence="1">
    <location>
        <begin position="1"/>
        <end position="33"/>
    </location>
</feature>
<protein>
    <submittedName>
        <fullName evidence="2">Uncharacterized protein</fullName>
    </submittedName>
</protein>
<proteinExistence type="predicted"/>
<feature type="region of interest" description="Disordered" evidence="1">
    <location>
        <begin position="48"/>
        <end position="68"/>
    </location>
</feature>